<evidence type="ECO:0000313" key="2">
    <source>
        <dbReference type="Proteomes" id="UP001218218"/>
    </source>
</evidence>
<accession>A0AAD7ASW7</accession>
<gene>
    <name evidence="1" type="ORF">DFH08DRAFT_1072657</name>
</gene>
<name>A0AAD7ASW7_9AGAR</name>
<dbReference type="AlphaFoldDB" id="A0AAD7ASW7"/>
<dbReference type="EMBL" id="JARIHO010000002">
    <property type="protein sequence ID" value="KAJ7367388.1"/>
    <property type="molecule type" value="Genomic_DNA"/>
</dbReference>
<keyword evidence="2" id="KW-1185">Reference proteome</keyword>
<organism evidence="1 2">
    <name type="scientific">Mycena albidolilacea</name>
    <dbReference type="NCBI Taxonomy" id="1033008"/>
    <lineage>
        <taxon>Eukaryota</taxon>
        <taxon>Fungi</taxon>
        <taxon>Dikarya</taxon>
        <taxon>Basidiomycota</taxon>
        <taxon>Agaricomycotina</taxon>
        <taxon>Agaricomycetes</taxon>
        <taxon>Agaricomycetidae</taxon>
        <taxon>Agaricales</taxon>
        <taxon>Marasmiineae</taxon>
        <taxon>Mycenaceae</taxon>
        <taxon>Mycena</taxon>
    </lineage>
</organism>
<reference evidence="1" key="1">
    <citation type="submission" date="2023-03" db="EMBL/GenBank/DDBJ databases">
        <title>Massive genome expansion in bonnet fungi (Mycena s.s.) driven by repeated elements and novel gene families across ecological guilds.</title>
        <authorList>
            <consortium name="Lawrence Berkeley National Laboratory"/>
            <person name="Harder C.B."/>
            <person name="Miyauchi S."/>
            <person name="Viragh M."/>
            <person name="Kuo A."/>
            <person name="Thoen E."/>
            <person name="Andreopoulos B."/>
            <person name="Lu D."/>
            <person name="Skrede I."/>
            <person name="Drula E."/>
            <person name="Henrissat B."/>
            <person name="Morin E."/>
            <person name="Kohler A."/>
            <person name="Barry K."/>
            <person name="LaButti K."/>
            <person name="Morin E."/>
            <person name="Salamov A."/>
            <person name="Lipzen A."/>
            <person name="Mereny Z."/>
            <person name="Hegedus B."/>
            <person name="Baldrian P."/>
            <person name="Stursova M."/>
            <person name="Weitz H."/>
            <person name="Taylor A."/>
            <person name="Grigoriev I.V."/>
            <person name="Nagy L.G."/>
            <person name="Martin F."/>
            <person name="Kauserud H."/>
        </authorList>
    </citation>
    <scope>NUCLEOTIDE SEQUENCE</scope>
    <source>
        <strain evidence="1">CBHHK002</strain>
    </source>
</reference>
<evidence type="ECO:0000313" key="1">
    <source>
        <dbReference type="EMBL" id="KAJ7367388.1"/>
    </source>
</evidence>
<proteinExistence type="predicted"/>
<comment type="caution">
    <text evidence="1">The sequence shown here is derived from an EMBL/GenBank/DDBJ whole genome shotgun (WGS) entry which is preliminary data.</text>
</comment>
<dbReference type="Proteomes" id="UP001218218">
    <property type="component" value="Unassembled WGS sequence"/>
</dbReference>
<evidence type="ECO:0008006" key="3">
    <source>
        <dbReference type="Google" id="ProtNLM"/>
    </source>
</evidence>
<protein>
    <recommendedName>
        <fullName evidence="3">F-box domain-containing protein</fullName>
    </recommendedName>
</protein>
<sequence length="231" mass="26024">MEIALGQLRALRASLKTPIDAHGVLISPMSSRHIPQDVLLAIFSSCLPSEHNAVIDPTEAPLLLGRICRHRRDTTYSTPMLWSSIHIPVLDLRAPPPLRRRLEGIVQAWLERSATCPLSVSFFDDNHYDESAPNPENHSIILQLLPISRRLRHRTLVGNTELLRPFLRLGPENTTSLFLFEDDEDHPLSTNALQLATLEDVTLQMSSATDPLTLPLRWSQLTQLRLESFPA</sequence>